<dbReference type="GO" id="GO:0048477">
    <property type="term" value="P:oogenesis"/>
    <property type="evidence" value="ECO:0007669"/>
    <property type="project" value="UniProtKB-KW"/>
</dbReference>
<feature type="transmembrane region" description="Helical" evidence="15">
    <location>
        <begin position="203"/>
        <end position="225"/>
    </location>
</feature>
<comment type="subcellular location">
    <subcellularLocation>
        <location evidence="1">Cell membrane</location>
        <topology evidence="1">Multi-pass membrane protein</topology>
    </subcellularLocation>
</comment>
<dbReference type="PANTHER" id="PTHR20855:SF41">
    <property type="entry name" value="MEMBRANE PROGESTIN RECEPTOR ALPHA"/>
    <property type="match status" value="1"/>
</dbReference>
<keyword evidence="13" id="KW-0479">Metal-binding</keyword>
<dbReference type="GO" id="GO:0046872">
    <property type="term" value="F:metal ion binding"/>
    <property type="evidence" value="ECO:0007669"/>
    <property type="project" value="UniProtKB-KW"/>
</dbReference>
<dbReference type="Proteomes" id="UP000250572">
    <property type="component" value="Unassembled WGS sequence"/>
</dbReference>
<evidence type="ECO:0000256" key="1">
    <source>
        <dbReference type="ARBA" id="ARBA00004651"/>
    </source>
</evidence>
<keyword evidence="7" id="KW-0221">Differentiation</keyword>
<keyword evidence="4" id="KW-1003">Cell membrane</keyword>
<feature type="transmembrane region" description="Helical" evidence="15">
    <location>
        <begin position="171"/>
        <end position="191"/>
    </location>
</feature>
<feature type="transmembrane region" description="Helical" evidence="15">
    <location>
        <begin position="304"/>
        <end position="322"/>
    </location>
</feature>
<keyword evidence="6 15" id="KW-0812">Transmembrane</keyword>
<keyword evidence="13" id="KW-0862">Zinc</keyword>
<proteinExistence type="inferred from homology"/>
<evidence type="ECO:0000256" key="11">
    <source>
        <dbReference type="ARBA" id="ARBA00023136"/>
    </source>
</evidence>
<sequence length="767" mass="87926">MSGLTGCRRAWTWDGAMLRNAPFIPHASPPHPRHMFIPQCLICLSSLPSPQRREGNLLVAMATVVMEQIGRLFINAQQLRQIPQLLESAFPTLPCTVKISDVPRVFRERHILAGYRQTDQSWRYYFLTLFQRHNETLNVWTHLLAALIILVKCQEISETVDFLRDPHAQPLFIVLLAAFTYLSFSALAHLLSAKSELSYYTFYFLDYVGVSVYQYGSALAHYYYAIEKEWHSSVQGFFLHTAAFLAWLTCFGCCYGKYARHDLPKFAHKLLQVVPSALAYCLDISPVVHRIYSCYWEGCSDPIVWYHVYHVIFFLISAYFFCCPHPESLLPGKCDFFGQGHQIFHVLVVVCTLMQIEALRTDFTERRPLYERLHGDLAHDAVALFIFTTCCCALTAFYVRNRVRASLYEKKETLREFGIYNSQASQSMCSRPSQLQSDHELFICLCPDRKSPRLLTLFTIIVVGSEVDDKGQDMSPTATENGDELLPVAMLGRHILLVAMRTAMPLHLDNKPCIIFYTSLQYAKSMDSNKEQWASPSDDIRSRKWVMREGKDMQHRSPDRESNLRQPLRGLSPPYMKFNQKTLICKACDGLSLSKMYRVSHPQDVFRALPESQVVCGNLLLTLNRIRLQGVITSHCCHMLVQEEGLLAFRSSVCISYSSKPYVVPVFIYAPLMPLKSKLKELQFAHVSLCRGNAFFTVKMLHGHHLALQPVRSSAQLEILRKGLDVSRHGYLKPLARSVMLYCKGEEKNLQKWWFNRGSSVPYLKVG</sequence>
<dbReference type="PANTHER" id="PTHR20855">
    <property type="entry name" value="ADIPOR/PROGESTIN RECEPTOR-RELATED"/>
    <property type="match status" value="1"/>
</dbReference>
<dbReference type="Pfam" id="PF03006">
    <property type="entry name" value="HlyIII"/>
    <property type="match status" value="1"/>
</dbReference>
<evidence type="ECO:0000256" key="7">
    <source>
        <dbReference type="ARBA" id="ARBA00022782"/>
    </source>
</evidence>
<dbReference type="GO" id="GO:0005886">
    <property type="term" value="C:plasma membrane"/>
    <property type="evidence" value="ECO:0007669"/>
    <property type="project" value="UniProtKB-SubCell"/>
</dbReference>
<evidence type="ECO:0000256" key="8">
    <source>
        <dbReference type="ARBA" id="ARBA00022943"/>
    </source>
</evidence>
<evidence type="ECO:0000256" key="6">
    <source>
        <dbReference type="ARBA" id="ARBA00022692"/>
    </source>
</evidence>
<comment type="caution">
    <text evidence="16">The sequence shown here is derived from an EMBL/GenBank/DDBJ whole genome shotgun (WGS) entry which is preliminary data.</text>
</comment>
<evidence type="ECO:0000256" key="5">
    <source>
        <dbReference type="ARBA" id="ARBA00022665"/>
    </source>
</evidence>
<protein>
    <submittedName>
        <fullName evidence="16">Uncharacterized protein</fullName>
    </submittedName>
</protein>
<feature type="region of interest" description="Disordered" evidence="14">
    <location>
        <begin position="549"/>
        <end position="570"/>
    </location>
</feature>
<evidence type="ECO:0000313" key="17">
    <source>
        <dbReference type="Proteomes" id="UP000250572"/>
    </source>
</evidence>
<evidence type="ECO:0000256" key="4">
    <source>
        <dbReference type="ARBA" id="ARBA00022475"/>
    </source>
</evidence>
<feature type="binding site" evidence="13">
    <location>
        <position position="345"/>
    </location>
    <ligand>
        <name>Zn(2+)</name>
        <dbReference type="ChEBI" id="CHEBI:29105"/>
    </ligand>
</feature>
<gene>
    <name evidence="16" type="ORF">CCH79_00007545</name>
</gene>
<evidence type="ECO:0000256" key="10">
    <source>
        <dbReference type="ARBA" id="ARBA00023121"/>
    </source>
</evidence>
<keyword evidence="12" id="KW-0675">Receptor</keyword>
<keyword evidence="8" id="KW-0896">Oogenesis</keyword>
<feature type="transmembrane region" description="Helical" evidence="15">
    <location>
        <begin position="237"/>
        <end position="258"/>
    </location>
</feature>
<dbReference type="GO" id="GO:0003707">
    <property type="term" value="F:nuclear steroid receptor activity"/>
    <property type="evidence" value="ECO:0007669"/>
    <property type="project" value="TreeGrafter"/>
</dbReference>
<keyword evidence="3" id="KW-0217">Developmental protein</keyword>
<feature type="transmembrane region" description="Helical" evidence="15">
    <location>
        <begin position="343"/>
        <end position="361"/>
    </location>
</feature>
<name>A0A315WZB9_GAMAF</name>
<evidence type="ECO:0000256" key="15">
    <source>
        <dbReference type="SAM" id="Phobius"/>
    </source>
</evidence>
<keyword evidence="17" id="KW-1185">Reference proteome</keyword>
<evidence type="ECO:0000256" key="9">
    <source>
        <dbReference type="ARBA" id="ARBA00022989"/>
    </source>
</evidence>
<evidence type="ECO:0000256" key="2">
    <source>
        <dbReference type="ARBA" id="ARBA00007018"/>
    </source>
</evidence>
<keyword evidence="11 15" id="KW-0472">Membrane</keyword>
<dbReference type="InterPro" id="IPR004254">
    <property type="entry name" value="AdipoR/HlyIII-related"/>
</dbReference>
<feature type="binding site" evidence="13">
    <location>
        <position position="341"/>
    </location>
    <ligand>
        <name>Zn(2+)</name>
        <dbReference type="ChEBI" id="CHEBI:29105"/>
    </ligand>
</feature>
<dbReference type="EMBL" id="NHOQ01000034">
    <property type="protein sequence ID" value="PWA33616.1"/>
    <property type="molecule type" value="Genomic_DNA"/>
</dbReference>
<keyword evidence="9 15" id="KW-1133">Transmembrane helix</keyword>
<feature type="transmembrane region" description="Helical" evidence="15">
    <location>
        <begin position="381"/>
        <end position="399"/>
    </location>
</feature>
<reference evidence="16 17" key="1">
    <citation type="journal article" date="2018" name="G3 (Bethesda)">
        <title>A High-Quality Reference Genome for the Invasive Mosquitofish Gambusia affinis Using a Chicago Library.</title>
        <authorList>
            <person name="Hoffberg S.L."/>
            <person name="Troendle N.J."/>
            <person name="Glenn T.C."/>
            <person name="Mahmud O."/>
            <person name="Louha S."/>
            <person name="Chalopin D."/>
            <person name="Bennetzen J.L."/>
            <person name="Mauricio R."/>
        </authorList>
    </citation>
    <scope>NUCLEOTIDE SEQUENCE [LARGE SCALE GENOMIC DNA]</scope>
    <source>
        <strain evidence="16">NE01/NJP1002.9</strain>
        <tissue evidence="16">Muscle</tissue>
    </source>
</reference>
<feature type="compositionally biased region" description="Basic and acidic residues" evidence="14">
    <location>
        <begin position="549"/>
        <end position="563"/>
    </location>
</feature>
<dbReference type="STRING" id="33528.ENSGAFP00000004555"/>
<evidence type="ECO:0000256" key="3">
    <source>
        <dbReference type="ARBA" id="ARBA00022473"/>
    </source>
</evidence>
<evidence type="ECO:0000256" key="12">
    <source>
        <dbReference type="ARBA" id="ARBA00023170"/>
    </source>
</evidence>
<keyword evidence="10" id="KW-0446">Lipid-binding</keyword>
<evidence type="ECO:0000256" key="13">
    <source>
        <dbReference type="PIRSR" id="PIRSR604254-1"/>
    </source>
</evidence>
<comment type="similarity">
    <text evidence="2">Belongs to the ADIPOR family.</text>
</comment>
<keyword evidence="5" id="KW-0754">Steroid-binding</keyword>
<evidence type="ECO:0000256" key="14">
    <source>
        <dbReference type="SAM" id="MobiDB-lite"/>
    </source>
</evidence>
<dbReference type="AlphaFoldDB" id="A0A315WZB9"/>
<accession>A0A315WZB9</accession>
<evidence type="ECO:0000313" key="16">
    <source>
        <dbReference type="EMBL" id="PWA33616.1"/>
    </source>
</evidence>
<dbReference type="GO" id="GO:0005496">
    <property type="term" value="F:steroid binding"/>
    <property type="evidence" value="ECO:0007669"/>
    <property type="project" value="UniProtKB-KW"/>
</dbReference>
<feature type="binding site" evidence="13">
    <location>
        <position position="189"/>
    </location>
    <ligand>
        <name>Zn(2+)</name>
        <dbReference type="ChEBI" id="CHEBI:29105"/>
    </ligand>
</feature>
<organism evidence="16 17">
    <name type="scientific">Gambusia affinis</name>
    <name type="common">Western mosquitofish</name>
    <name type="synonym">Heterandria affinis</name>
    <dbReference type="NCBI Taxonomy" id="33528"/>
    <lineage>
        <taxon>Eukaryota</taxon>
        <taxon>Metazoa</taxon>
        <taxon>Chordata</taxon>
        <taxon>Craniata</taxon>
        <taxon>Vertebrata</taxon>
        <taxon>Euteleostomi</taxon>
        <taxon>Actinopterygii</taxon>
        <taxon>Neopterygii</taxon>
        <taxon>Teleostei</taxon>
        <taxon>Neoteleostei</taxon>
        <taxon>Acanthomorphata</taxon>
        <taxon>Ovalentaria</taxon>
        <taxon>Atherinomorphae</taxon>
        <taxon>Cyprinodontiformes</taxon>
        <taxon>Poeciliidae</taxon>
        <taxon>Poeciliinae</taxon>
        <taxon>Gambusia</taxon>
    </lineage>
</organism>